<protein>
    <submittedName>
        <fullName evidence="3">(S)-2-haloacid dehalogenase</fullName>
        <ecNumber evidence="3">3.8.1.2</ecNumber>
    </submittedName>
</protein>
<dbReference type="EC" id="3.8.1.2" evidence="3"/>
<dbReference type="SFLD" id="SFLDS00003">
    <property type="entry name" value="Haloacid_Dehalogenase"/>
    <property type="match status" value="1"/>
</dbReference>
<name>A0A399F9V3_9DEIN</name>
<dbReference type="InterPro" id="IPR006439">
    <property type="entry name" value="HAD-SF_hydro_IA"/>
</dbReference>
<dbReference type="SFLD" id="SFLDG01129">
    <property type="entry name" value="C1.5:_HAD__Beta-PGM__Phosphata"/>
    <property type="match status" value="1"/>
</dbReference>
<dbReference type="GO" id="GO:0018784">
    <property type="term" value="F:(S)-2-haloacid dehalogenase activity"/>
    <property type="evidence" value="ECO:0007669"/>
    <property type="project" value="UniProtKB-EC"/>
</dbReference>
<dbReference type="SUPFAM" id="SSF56784">
    <property type="entry name" value="HAD-like"/>
    <property type="match status" value="1"/>
</dbReference>
<organism evidence="3 4">
    <name type="scientific">Meiothermus granaticius NBRC 107808</name>
    <dbReference type="NCBI Taxonomy" id="1227551"/>
    <lineage>
        <taxon>Bacteria</taxon>
        <taxon>Thermotogati</taxon>
        <taxon>Deinococcota</taxon>
        <taxon>Deinococci</taxon>
        <taxon>Thermales</taxon>
        <taxon>Thermaceae</taxon>
        <taxon>Meiothermus</taxon>
    </lineage>
</organism>
<dbReference type="AlphaFoldDB" id="A0A399F9V3"/>
<gene>
    <name evidence="3" type="ORF">Mgrana_01526</name>
</gene>
<dbReference type="PANTHER" id="PTHR43316">
    <property type="entry name" value="HYDROLASE, HALOACID DELAHOGENASE-RELATED"/>
    <property type="match status" value="1"/>
</dbReference>
<dbReference type="InterPro" id="IPR023198">
    <property type="entry name" value="PGP-like_dom2"/>
</dbReference>
<evidence type="ECO:0000313" key="4">
    <source>
        <dbReference type="Proteomes" id="UP000266178"/>
    </source>
</evidence>
<sequence length="220" mass="24333">MLKAVVFDAYGTLFDLGRLALLADELYPGKGSAVSKTWRRKQLEYSWWLSLMGRYQDFWSVTRLSLSYTLQALNLAAEESQLEQLMDAYLRLPTFPEVRASLLRLAERYPLALLSNGTEAMLEGVVVHNNLGPYLSHILSVDLVGVYKPSPKAYDLAIQAFFAIPSEIVFVSANGWDVGGAKGFGFGTAWCNRTGAPAETHAPSPDWTVENLEGLEALLP</sequence>
<dbReference type="InterPro" id="IPR036412">
    <property type="entry name" value="HAD-like_sf"/>
</dbReference>
<dbReference type="PANTHER" id="PTHR43316:SF3">
    <property type="entry name" value="HALOACID DEHALOGENASE, TYPE II (AFU_ORTHOLOGUE AFUA_2G07750)-RELATED"/>
    <property type="match status" value="1"/>
</dbReference>
<comment type="caution">
    <text evidence="3">The sequence shown here is derived from an EMBL/GenBank/DDBJ whole genome shotgun (WGS) entry which is preliminary data.</text>
</comment>
<proteinExistence type="inferred from homology"/>
<accession>A0A399F9V3</accession>
<dbReference type="RefSeq" id="WP_170146428.1">
    <property type="nucleotide sequence ID" value="NZ_BJXM01000008.1"/>
</dbReference>
<reference evidence="3 4" key="1">
    <citation type="submission" date="2018-08" db="EMBL/GenBank/DDBJ databases">
        <title>Meiothermus granaticius genome AF-68 sequencing project.</title>
        <authorList>
            <person name="Da Costa M.S."/>
            <person name="Albuquerque L."/>
            <person name="Raposo P."/>
            <person name="Froufe H.J.C."/>
            <person name="Barroso C.S."/>
            <person name="Egas C."/>
        </authorList>
    </citation>
    <scope>NUCLEOTIDE SEQUENCE [LARGE SCALE GENOMIC DNA]</scope>
    <source>
        <strain evidence="3 4">AF-68</strain>
    </source>
</reference>
<keyword evidence="4" id="KW-1185">Reference proteome</keyword>
<comment type="similarity">
    <text evidence="1">Belongs to the HAD-like hydrolase superfamily. S-2-haloalkanoic acid dehalogenase family.</text>
</comment>
<dbReference type="NCBIfam" id="TIGR01428">
    <property type="entry name" value="HAD_type_II"/>
    <property type="match status" value="1"/>
</dbReference>
<dbReference type="Proteomes" id="UP000266178">
    <property type="component" value="Unassembled WGS sequence"/>
</dbReference>
<dbReference type="SFLD" id="SFLDG01135">
    <property type="entry name" value="C1.5.6:_HAD__Beta-PGM__Phospha"/>
    <property type="match status" value="1"/>
</dbReference>
<dbReference type="PRINTS" id="PR00413">
    <property type="entry name" value="HADHALOGNASE"/>
</dbReference>
<dbReference type="Gene3D" id="1.10.150.240">
    <property type="entry name" value="Putative phosphatase, domain 2"/>
    <property type="match status" value="1"/>
</dbReference>
<dbReference type="InterPro" id="IPR051540">
    <property type="entry name" value="S-2-haloacid_dehalogenase"/>
</dbReference>
<dbReference type="Gene3D" id="3.40.50.1000">
    <property type="entry name" value="HAD superfamily/HAD-like"/>
    <property type="match status" value="1"/>
</dbReference>
<dbReference type="Pfam" id="PF00702">
    <property type="entry name" value="Hydrolase"/>
    <property type="match status" value="1"/>
</dbReference>
<evidence type="ECO:0000256" key="2">
    <source>
        <dbReference type="ARBA" id="ARBA00022801"/>
    </source>
</evidence>
<dbReference type="InterPro" id="IPR006328">
    <property type="entry name" value="2-HAD"/>
</dbReference>
<evidence type="ECO:0000313" key="3">
    <source>
        <dbReference type="EMBL" id="RIH92495.1"/>
    </source>
</evidence>
<keyword evidence="2 3" id="KW-0378">Hydrolase</keyword>
<dbReference type="SFLD" id="SFLDF00045">
    <property type="entry name" value="2-haloacid_dehalogenase"/>
    <property type="match status" value="1"/>
</dbReference>
<evidence type="ECO:0000256" key="1">
    <source>
        <dbReference type="ARBA" id="ARBA00008106"/>
    </source>
</evidence>
<dbReference type="InterPro" id="IPR023214">
    <property type="entry name" value="HAD_sf"/>
</dbReference>
<dbReference type="NCBIfam" id="TIGR01493">
    <property type="entry name" value="HAD-SF-IA-v2"/>
    <property type="match status" value="1"/>
</dbReference>
<dbReference type="CDD" id="cd02588">
    <property type="entry name" value="HAD_L2-DEX"/>
    <property type="match status" value="1"/>
</dbReference>
<dbReference type="EMBL" id="QWLB01000018">
    <property type="protein sequence ID" value="RIH92495.1"/>
    <property type="molecule type" value="Genomic_DNA"/>
</dbReference>